<accession>A0ABX5ERY3</accession>
<proteinExistence type="predicted"/>
<keyword evidence="2" id="KW-1185">Reference proteome</keyword>
<organism evidence="1 2">
    <name type="scientific">Laceyella sediminis</name>
    <dbReference type="NCBI Taxonomy" id="573074"/>
    <lineage>
        <taxon>Bacteria</taxon>
        <taxon>Bacillati</taxon>
        <taxon>Bacillota</taxon>
        <taxon>Bacilli</taxon>
        <taxon>Bacillales</taxon>
        <taxon>Thermoactinomycetaceae</taxon>
        <taxon>Laceyella</taxon>
    </lineage>
</organism>
<protein>
    <submittedName>
        <fullName evidence="1">Uncharacterized protein</fullName>
    </submittedName>
</protein>
<comment type="caution">
    <text evidence="1">The sequence shown here is derived from an EMBL/GenBank/DDBJ whole genome shotgun (WGS) entry which is preliminary data.</text>
</comment>
<sequence>MLVCEDTAKVRGALLKPGKNTQKLKRIIYPLREIEAQGKASKDYEHKALQLAHKLKRDYQRIVKDIQKQAEDVLFSPVDPPSEHERRLNNMQKKLENVVLFVVSA</sequence>
<reference evidence="1 2" key="1">
    <citation type="submission" date="2018-03" db="EMBL/GenBank/DDBJ databases">
        <title>Genomic Encyclopedia of Archaeal and Bacterial Type Strains, Phase II (KMG-II): from individual species to whole genera.</title>
        <authorList>
            <person name="Goeker M."/>
        </authorList>
    </citation>
    <scope>NUCLEOTIDE SEQUENCE [LARGE SCALE GENOMIC DNA]</scope>
    <source>
        <strain evidence="1 2">RHA1</strain>
    </source>
</reference>
<gene>
    <name evidence="1" type="ORF">CLV36_10247</name>
</gene>
<name>A0ABX5ERY3_9BACL</name>
<evidence type="ECO:0000313" key="2">
    <source>
        <dbReference type="Proteomes" id="UP000238836"/>
    </source>
</evidence>
<dbReference type="Proteomes" id="UP000238836">
    <property type="component" value="Unassembled WGS sequence"/>
</dbReference>
<dbReference type="EMBL" id="PVTZ01000002">
    <property type="protein sequence ID" value="PRZ16339.1"/>
    <property type="molecule type" value="Genomic_DNA"/>
</dbReference>
<evidence type="ECO:0000313" key="1">
    <source>
        <dbReference type="EMBL" id="PRZ16339.1"/>
    </source>
</evidence>